<gene>
    <name evidence="4" type="ORF">Tco_0990709</name>
</gene>
<sequence>MAQESYVEGCSIQRPPFQKADWFCFWKAHFETYINSKDIDIWQVIQNGNFVFKMDDPETKIMKDKSYELLEDDEKKQLGKKNEANALPRKEYERVFMCKTAKENTKKFLISNEKTIDSGFTRFNGIVTSLKSLDPDYSSKNHVRKFIRALPLKWRAKVTAIKQSKYLATLPLDELIGKLMVYEMVLDNDGVASKTTKEKVKSLALKAKVTREQTSDNTSVESLRRTRILSKELGVIVKMVTNLKMSQLLIAIESQKVQTKPSTSNNDSNIVDLQKEIEELLRFNKDFTKTFEKILKEKRSLENENSKLLSKINDLETEVKKFANYKEVVEPCKVCEVLTKEVGSLKCNVSRLQDEALNFSKFKKSSIVLDNVLSRQKFSKIRKVLDFLRMIKPLLQVCLKCDLLPDDWVVDSGCTKHMTGNKRLFTSYKAYDGRHVVFGCNLKGKVISGGNITHDSITITNVEHASGLAFNLISVGQNCDDNCLVSFTKVDYTISTNGKMLAKGHKRNRLYTCKLGDNSKQKIYLASMVDNSTLWHRRLGHANMQLVQILASNELVMNLLKSSFKRYFCDTRGLGSQGNANNRTRNEVSTSRVLEFLPEPKLSPSAEDDRINEHIVQDLNGSPSLQVNILDEGYLKSLKEAKGHPIE</sequence>
<name>A0ABQ5EXI9_9ASTR</name>
<comment type="caution">
    <text evidence="4">The sequence shown here is derived from an EMBL/GenBank/DDBJ whole genome shotgun (WGS) entry which is preliminary data.</text>
</comment>
<dbReference type="InterPro" id="IPR025724">
    <property type="entry name" value="GAG-pre-integrase_dom"/>
</dbReference>
<feature type="domain" description="GAG-pre-integrase" evidence="2">
    <location>
        <begin position="509"/>
        <end position="571"/>
    </location>
</feature>
<dbReference type="Pfam" id="PF13976">
    <property type="entry name" value="gag_pre-integrs"/>
    <property type="match status" value="1"/>
</dbReference>
<dbReference type="EMBL" id="BQNB010016777">
    <property type="protein sequence ID" value="GJT55655.1"/>
    <property type="molecule type" value="Genomic_DNA"/>
</dbReference>
<feature type="domain" description="Retrovirus-related Pol polyprotein from transposon TNT 1-94-like beta-barrel" evidence="3">
    <location>
        <begin position="408"/>
        <end position="480"/>
    </location>
</feature>
<evidence type="ECO:0000259" key="2">
    <source>
        <dbReference type="Pfam" id="PF13976"/>
    </source>
</evidence>
<evidence type="ECO:0000313" key="5">
    <source>
        <dbReference type="Proteomes" id="UP001151760"/>
    </source>
</evidence>
<dbReference type="Pfam" id="PF22936">
    <property type="entry name" value="Pol_BBD"/>
    <property type="match status" value="1"/>
</dbReference>
<evidence type="ECO:0000259" key="3">
    <source>
        <dbReference type="Pfam" id="PF22936"/>
    </source>
</evidence>
<keyword evidence="1" id="KW-0175">Coiled coil</keyword>
<dbReference type="InterPro" id="IPR054722">
    <property type="entry name" value="PolX-like_BBD"/>
</dbReference>
<proteinExistence type="predicted"/>
<reference evidence="4" key="2">
    <citation type="submission" date="2022-01" db="EMBL/GenBank/DDBJ databases">
        <authorList>
            <person name="Yamashiro T."/>
            <person name="Shiraishi A."/>
            <person name="Satake H."/>
            <person name="Nakayama K."/>
        </authorList>
    </citation>
    <scope>NUCLEOTIDE SEQUENCE</scope>
</reference>
<reference evidence="4" key="1">
    <citation type="journal article" date="2022" name="Int. J. Mol. Sci.">
        <title>Draft Genome of Tanacetum Coccineum: Genomic Comparison of Closely Related Tanacetum-Family Plants.</title>
        <authorList>
            <person name="Yamashiro T."/>
            <person name="Shiraishi A."/>
            <person name="Nakayama K."/>
            <person name="Satake H."/>
        </authorList>
    </citation>
    <scope>NUCLEOTIDE SEQUENCE</scope>
</reference>
<organism evidence="4 5">
    <name type="scientific">Tanacetum coccineum</name>
    <dbReference type="NCBI Taxonomy" id="301880"/>
    <lineage>
        <taxon>Eukaryota</taxon>
        <taxon>Viridiplantae</taxon>
        <taxon>Streptophyta</taxon>
        <taxon>Embryophyta</taxon>
        <taxon>Tracheophyta</taxon>
        <taxon>Spermatophyta</taxon>
        <taxon>Magnoliopsida</taxon>
        <taxon>eudicotyledons</taxon>
        <taxon>Gunneridae</taxon>
        <taxon>Pentapetalae</taxon>
        <taxon>asterids</taxon>
        <taxon>campanulids</taxon>
        <taxon>Asterales</taxon>
        <taxon>Asteraceae</taxon>
        <taxon>Asteroideae</taxon>
        <taxon>Anthemideae</taxon>
        <taxon>Anthemidinae</taxon>
        <taxon>Tanacetum</taxon>
    </lineage>
</organism>
<protein>
    <submittedName>
        <fullName evidence="4">Retrovirus-related pol polyprotein from transposon TNT 1-94</fullName>
    </submittedName>
</protein>
<evidence type="ECO:0000313" key="4">
    <source>
        <dbReference type="EMBL" id="GJT55655.1"/>
    </source>
</evidence>
<feature type="coiled-coil region" evidence="1">
    <location>
        <begin position="284"/>
        <end position="355"/>
    </location>
</feature>
<keyword evidence="5" id="KW-1185">Reference proteome</keyword>
<dbReference type="Pfam" id="PF14223">
    <property type="entry name" value="Retrotran_gag_2"/>
    <property type="match status" value="1"/>
</dbReference>
<accession>A0ABQ5EXI9</accession>
<evidence type="ECO:0000256" key="1">
    <source>
        <dbReference type="SAM" id="Coils"/>
    </source>
</evidence>
<dbReference type="Proteomes" id="UP001151760">
    <property type="component" value="Unassembled WGS sequence"/>
</dbReference>